<evidence type="ECO:0000256" key="2">
    <source>
        <dbReference type="ARBA" id="ARBA00022723"/>
    </source>
</evidence>
<keyword evidence="3" id="KW-0560">Oxidoreductase</keyword>
<comment type="caution">
    <text evidence="8">The sequence shown here is derived from an EMBL/GenBank/DDBJ whole genome shotgun (WGS) entry which is preliminary data.</text>
</comment>
<dbReference type="FunFam" id="2.60.40.420:FF:000045">
    <property type="entry name" value="Laccase 2"/>
    <property type="match status" value="1"/>
</dbReference>
<accession>A0AAD9ZG17</accession>
<dbReference type="Proteomes" id="UP001276659">
    <property type="component" value="Unassembled WGS sequence"/>
</dbReference>
<dbReference type="InterPro" id="IPR001117">
    <property type="entry name" value="Cu-oxidase_2nd"/>
</dbReference>
<name>A0AAD9ZG17_9LECA</name>
<organism evidence="8 9">
    <name type="scientific">Lepraria neglecta</name>
    <dbReference type="NCBI Taxonomy" id="209136"/>
    <lineage>
        <taxon>Eukaryota</taxon>
        <taxon>Fungi</taxon>
        <taxon>Dikarya</taxon>
        <taxon>Ascomycota</taxon>
        <taxon>Pezizomycotina</taxon>
        <taxon>Lecanoromycetes</taxon>
        <taxon>OSLEUM clade</taxon>
        <taxon>Lecanoromycetidae</taxon>
        <taxon>Lecanorales</taxon>
        <taxon>Lecanorineae</taxon>
        <taxon>Stereocaulaceae</taxon>
        <taxon>Lepraria</taxon>
    </lineage>
</organism>
<dbReference type="Pfam" id="PF00394">
    <property type="entry name" value="Cu-oxidase"/>
    <property type="match status" value="1"/>
</dbReference>
<evidence type="ECO:0000256" key="3">
    <source>
        <dbReference type="ARBA" id="ARBA00023002"/>
    </source>
</evidence>
<dbReference type="Gene3D" id="2.60.40.420">
    <property type="entry name" value="Cupredoxins - blue copper proteins"/>
    <property type="match status" value="3"/>
</dbReference>
<dbReference type="PROSITE" id="PS00079">
    <property type="entry name" value="MULTICOPPER_OXIDASE1"/>
    <property type="match status" value="1"/>
</dbReference>
<evidence type="ECO:0000256" key="1">
    <source>
        <dbReference type="ARBA" id="ARBA00010609"/>
    </source>
</evidence>
<sequence length="642" mass="71612">MGFFTDCSKALLSILSLTPASDRYSSQQPLPLSGITIEPEKASPGFTCQYPSLKGWKSCNGPHSRDCWLKDSASKQPLFSQYDIHTDYESVFPQGIHREYWLNVTDKVISPDGYLKTEGKVLNGSYPGPLIEACWGDDITVHVTNYVKTNGSTIHWHGLRQFHTNEADGVNGVTQCPIAFGDTFDYNFKALQYGHTWYHSHYSLQYPDGVAGPLLIHGPSSANWDEAWDPILISDWSHRSAFQDFYVELGNATSGVRGQEPTMQSIVLNGTGNYICDPSTDRNCLPPKERKPIFSKVFEKGKRYLLRLVNSSTESAFVFTIDNHMLEVISTDLVPIHPFKTESIHIGIGQRYAVIVEAQPSAPVQEDGNYWIRTVVSDNCGTINQSNPEMGVIRYNARSTALPTSTNHTALSTVCADEPPENLVPVVPWPVDHQAVNDVLNDTFEADVSKNETHGAFRWDLTDTPLWLNFSNPTILNLGNTTWNPEYAIIDENYDRGYVYLVITSENIRKDPTKGFTPAAHPIHLHGHDFVILAQSTGNYSVAETPKTFNFNNPPRRDVALLPAQPSGYLAIGFKADNPGVWLVHCHIAWHASSGLAMQILERQNDILPTIPSLDPTRKTCQGWDTWLASHISTFDQDDSGI</sequence>
<dbReference type="FunFam" id="2.60.40.420:FF:000021">
    <property type="entry name" value="Extracellular dihydrogeodin oxidase/laccase"/>
    <property type="match status" value="1"/>
</dbReference>
<comment type="similarity">
    <text evidence="1">Belongs to the multicopper oxidase family.</text>
</comment>
<feature type="domain" description="Plastocyanin-like" evidence="7">
    <location>
        <begin position="104"/>
        <end position="220"/>
    </location>
</feature>
<feature type="domain" description="Plastocyanin-like" evidence="5">
    <location>
        <begin position="230"/>
        <end position="396"/>
    </location>
</feature>
<keyword evidence="4" id="KW-0186">Copper</keyword>
<evidence type="ECO:0000259" key="5">
    <source>
        <dbReference type="Pfam" id="PF00394"/>
    </source>
</evidence>
<keyword evidence="2" id="KW-0479">Metal-binding</keyword>
<dbReference type="InterPro" id="IPR011706">
    <property type="entry name" value="Cu-oxidase_C"/>
</dbReference>
<evidence type="ECO:0000259" key="6">
    <source>
        <dbReference type="Pfam" id="PF07731"/>
    </source>
</evidence>
<reference evidence="8" key="1">
    <citation type="submission" date="2022-11" db="EMBL/GenBank/DDBJ databases">
        <title>Chromosomal genome sequence assembly and mating type (MAT) locus characterization of the leprose asexual lichenized fungus Lepraria neglecta (Nyl.) Erichsen.</title>
        <authorList>
            <person name="Allen J.L."/>
            <person name="Pfeffer B."/>
        </authorList>
    </citation>
    <scope>NUCLEOTIDE SEQUENCE</scope>
    <source>
        <strain evidence="8">Allen 5258</strain>
    </source>
</reference>
<evidence type="ECO:0000259" key="7">
    <source>
        <dbReference type="Pfam" id="PF07732"/>
    </source>
</evidence>
<dbReference type="Pfam" id="PF07732">
    <property type="entry name" value="Cu-oxidase_3"/>
    <property type="match status" value="1"/>
</dbReference>
<dbReference type="GO" id="GO:0005507">
    <property type="term" value="F:copper ion binding"/>
    <property type="evidence" value="ECO:0007669"/>
    <property type="project" value="InterPro"/>
</dbReference>
<dbReference type="CDD" id="cd13854">
    <property type="entry name" value="CuRO_1_MaLCC_like"/>
    <property type="match status" value="1"/>
</dbReference>
<dbReference type="PANTHER" id="PTHR11709">
    <property type="entry name" value="MULTI-COPPER OXIDASE"/>
    <property type="match status" value="1"/>
</dbReference>
<dbReference type="InterPro" id="IPR002355">
    <property type="entry name" value="Cu_oxidase_Cu_BS"/>
</dbReference>
<protein>
    <recommendedName>
        <fullName evidence="10">Laccase</fullName>
    </recommendedName>
</protein>
<dbReference type="Pfam" id="PF07731">
    <property type="entry name" value="Cu-oxidase_2"/>
    <property type="match status" value="1"/>
</dbReference>
<gene>
    <name evidence="8" type="ORF">OEA41_007613</name>
</gene>
<dbReference type="CDD" id="cd13880">
    <property type="entry name" value="CuRO_2_MaLCC_like"/>
    <property type="match status" value="1"/>
</dbReference>
<proteinExistence type="inferred from homology"/>
<dbReference type="GO" id="GO:0016491">
    <property type="term" value="F:oxidoreductase activity"/>
    <property type="evidence" value="ECO:0007669"/>
    <property type="project" value="UniProtKB-KW"/>
</dbReference>
<dbReference type="AlphaFoldDB" id="A0AAD9ZG17"/>
<dbReference type="InterPro" id="IPR008972">
    <property type="entry name" value="Cupredoxin"/>
</dbReference>
<evidence type="ECO:0000313" key="9">
    <source>
        <dbReference type="Proteomes" id="UP001276659"/>
    </source>
</evidence>
<dbReference type="EMBL" id="JASNWA010000004">
    <property type="protein sequence ID" value="KAK3176290.1"/>
    <property type="molecule type" value="Genomic_DNA"/>
</dbReference>
<keyword evidence="9" id="KW-1185">Reference proteome</keyword>
<dbReference type="SUPFAM" id="SSF49503">
    <property type="entry name" value="Cupredoxins"/>
    <property type="match status" value="3"/>
</dbReference>
<evidence type="ECO:0000256" key="4">
    <source>
        <dbReference type="ARBA" id="ARBA00023008"/>
    </source>
</evidence>
<feature type="domain" description="Plastocyanin-like" evidence="6">
    <location>
        <begin position="480"/>
        <end position="605"/>
    </location>
</feature>
<evidence type="ECO:0000313" key="8">
    <source>
        <dbReference type="EMBL" id="KAK3176290.1"/>
    </source>
</evidence>
<dbReference type="CDD" id="cd13901">
    <property type="entry name" value="CuRO_3_MaLCC_like"/>
    <property type="match status" value="1"/>
</dbReference>
<dbReference type="InterPro" id="IPR011707">
    <property type="entry name" value="Cu-oxidase-like_N"/>
</dbReference>
<dbReference type="InterPro" id="IPR033138">
    <property type="entry name" value="Cu_oxidase_CS"/>
</dbReference>
<dbReference type="PROSITE" id="PS00080">
    <property type="entry name" value="MULTICOPPER_OXIDASE2"/>
    <property type="match status" value="1"/>
</dbReference>
<dbReference type="PANTHER" id="PTHR11709:SF71">
    <property type="entry name" value="OXIDOREDUCTASE TPCJ"/>
    <property type="match status" value="1"/>
</dbReference>
<evidence type="ECO:0008006" key="10">
    <source>
        <dbReference type="Google" id="ProtNLM"/>
    </source>
</evidence>
<dbReference type="InterPro" id="IPR045087">
    <property type="entry name" value="Cu-oxidase_fam"/>
</dbReference>